<evidence type="ECO:0000313" key="3">
    <source>
        <dbReference type="Proteomes" id="UP000054683"/>
    </source>
</evidence>
<dbReference type="PIRSF" id="PIRSF009320">
    <property type="entry name" value="Nuc_binding_HP_1000"/>
    <property type="match status" value="1"/>
</dbReference>
<accession>A0A158EQF2</accession>
<evidence type="ECO:0000259" key="1">
    <source>
        <dbReference type="Pfam" id="PF01656"/>
    </source>
</evidence>
<dbReference type="InterPro" id="IPR002586">
    <property type="entry name" value="CobQ/CobB/MinD/ParA_Nub-bd_dom"/>
</dbReference>
<dbReference type="PANTHER" id="PTHR13696">
    <property type="entry name" value="P-LOOP CONTAINING NUCLEOSIDE TRIPHOSPHATE HYDROLASE"/>
    <property type="match status" value="1"/>
</dbReference>
<dbReference type="EMBL" id="FCOK02000001">
    <property type="protein sequence ID" value="SAL09812.1"/>
    <property type="molecule type" value="Genomic_DNA"/>
</dbReference>
<dbReference type="InterPro" id="IPR050678">
    <property type="entry name" value="DNA_Partitioning_ATPase"/>
</dbReference>
<name>A0A158EQF2_9BURK</name>
<proteinExistence type="predicted"/>
<organism evidence="2 3">
    <name type="scientific">Caballeronia udeis</name>
    <dbReference type="NCBI Taxonomy" id="1232866"/>
    <lineage>
        <taxon>Bacteria</taxon>
        <taxon>Pseudomonadati</taxon>
        <taxon>Pseudomonadota</taxon>
        <taxon>Betaproteobacteria</taxon>
        <taxon>Burkholderiales</taxon>
        <taxon>Burkholderiaceae</taxon>
        <taxon>Caballeronia</taxon>
    </lineage>
</organism>
<dbReference type="InterPro" id="IPR027417">
    <property type="entry name" value="P-loop_NTPase"/>
</dbReference>
<sequence length="231" mass="25257">MQRLQHAGGVRASGAADNAWIESMTVIVVANPKGGVGKSTLSTNLAGYFAANGEWVALADLDKQQSAHGWLGLRPDTLPKIEEWKTNVDAPSKPPRGLEKAVVDTPAGIHGTRLALALDLADKVIVPLQPSMFDILATQEFLVRLQKEKAVRKGTIEVGVVGMRVDARTKSADQLHRFVEGLDLPVLGFIRDTQNYVQVAAHGLTIWDVAKSRVEKDIEQWQPIIEWVSKK</sequence>
<dbReference type="Gene3D" id="3.40.50.300">
    <property type="entry name" value="P-loop containing nucleotide triphosphate hydrolases"/>
    <property type="match status" value="1"/>
</dbReference>
<dbReference type="PANTHER" id="PTHR13696:SF96">
    <property type="entry name" value="COBQ_COBB_MIND_PARA NUCLEOTIDE BINDING DOMAIN-CONTAINING PROTEIN"/>
    <property type="match status" value="1"/>
</dbReference>
<feature type="domain" description="CobQ/CobB/MinD/ParA nucleotide binding" evidence="1">
    <location>
        <begin position="27"/>
        <end position="205"/>
    </location>
</feature>
<dbReference type="CDD" id="cd02042">
    <property type="entry name" value="ParAB_family"/>
    <property type="match status" value="1"/>
</dbReference>
<dbReference type="Pfam" id="PF01656">
    <property type="entry name" value="CbiA"/>
    <property type="match status" value="1"/>
</dbReference>
<dbReference type="SUPFAM" id="SSF52540">
    <property type="entry name" value="P-loop containing nucleoside triphosphate hydrolases"/>
    <property type="match status" value="1"/>
</dbReference>
<evidence type="ECO:0000313" key="2">
    <source>
        <dbReference type="EMBL" id="SAL09812.1"/>
    </source>
</evidence>
<gene>
    <name evidence="2" type="ORF">AWB69_00090</name>
</gene>
<dbReference type="Proteomes" id="UP000054683">
    <property type="component" value="Unassembled WGS sequence"/>
</dbReference>
<protein>
    <submittedName>
        <fullName evidence="2">Cobyrinic acid a,c-diamide synthase</fullName>
    </submittedName>
</protein>
<reference evidence="2 3" key="1">
    <citation type="submission" date="2016-01" db="EMBL/GenBank/DDBJ databases">
        <authorList>
            <person name="Oliw E.H."/>
        </authorList>
    </citation>
    <scope>NUCLEOTIDE SEQUENCE [LARGE SCALE GENOMIC DNA]</scope>
    <source>
        <strain evidence="2">LMG 27134</strain>
    </source>
</reference>
<dbReference type="AlphaFoldDB" id="A0A158EQF2"/>